<dbReference type="AlphaFoldDB" id="A0A6C0LTE6"/>
<protein>
    <submittedName>
        <fullName evidence="1">Uncharacterized protein</fullName>
    </submittedName>
</protein>
<accession>A0A6C0LTE6</accession>
<reference evidence="1" key="1">
    <citation type="journal article" date="2020" name="Nature">
        <title>Giant virus diversity and host interactions through global metagenomics.</title>
        <authorList>
            <person name="Schulz F."/>
            <person name="Roux S."/>
            <person name="Paez-Espino D."/>
            <person name="Jungbluth S."/>
            <person name="Walsh D.A."/>
            <person name="Denef V.J."/>
            <person name="McMahon K.D."/>
            <person name="Konstantinidis K.T."/>
            <person name="Eloe-Fadrosh E.A."/>
            <person name="Kyrpides N.C."/>
            <person name="Woyke T."/>
        </authorList>
    </citation>
    <scope>NUCLEOTIDE SEQUENCE</scope>
    <source>
        <strain evidence="1">GVMAG-S-1014582-52</strain>
    </source>
</reference>
<name>A0A6C0LTE6_9ZZZZ</name>
<sequence length="198" mass="24131">MVRKSKYNRHNQNGKKSVKIKEIYEIPYKYMNVPTEILYKCFAISGFHNNEIVKNEWNEKMHPILEMERLSEKNNRLYKNEKTIIDDLLLLRKQPINYEDDFKFMTLIVLITDYISLKEILSCSTINKNIFRYLTLNSIMIKFLPIVHNENDIYISFLSQKRTSIKDKQNIYKQSNHDYEYYFKYGYYDNDYYSNIED</sequence>
<dbReference type="EMBL" id="MN740556">
    <property type="protein sequence ID" value="QHU33278.1"/>
    <property type="molecule type" value="Genomic_DNA"/>
</dbReference>
<evidence type="ECO:0000313" key="1">
    <source>
        <dbReference type="EMBL" id="QHU33278.1"/>
    </source>
</evidence>
<organism evidence="1">
    <name type="scientific">viral metagenome</name>
    <dbReference type="NCBI Taxonomy" id="1070528"/>
    <lineage>
        <taxon>unclassified sequences</taxon>
        <taxon>metagenomes</taxon>
        <taxon>organismal metagenomes</taxon>
    </lineage>
</organism>
<proteinExistence type="predicted"/>